<dbReference type="Gene3D" id="3.40.1410.10">
    <property type="entry name" value="Chorismate lyase-like"/>
    <property type="match status" value="1"/>
</dbReference>
<evidence type="ECO:0000313" key="5">
    <source>
        <dbReference type="EMBL" id="CAH0532296.1"/>
    </source>
</evidence>
<name>A0ABN8DMG7_9VIBR</name>
<keyword evidence="6" id="KW-1185">Reference proteome</keyword>
<comment type="similarity">
    <text evidence="4">Belongs to the UbiC family.</text>
</comment>
<comment type="caution">
    <text evidence="5">The sequence shown here is derived from an EMBL/GenBank/DDBJ whole genome shotgun (WGS) entry which is preliminary data.</text>
</comment>
<evidence type="ECO:0000256" key="2">
    <source>
        <dbReference type="ARBA" id="ARBA00022688"/>
    </source>
</evidence>
<keyword evidence="4 5" id="KW-0670">Pyruvate</keyword>
<comment type="catalytic activity">
    <reaction evidence="4">
        <text>chorismate = 4-hydroxybenzoate + pyruvate</text>
        <dbReference type="Rhea" id="RHEA:16505"/>
        <dbReference type="ChEBI" id="CHEBI:15361"/>
        <dbReference type="ChEBI" id="CHEBI:17879"/>
        <dbReference type="ChEBI" id="CHEBI:29748"/>
        <dbReference type="EC" id="4.1.3.40"/>
    </reaction>
</comment>
<dbReference type="GO" id="GO:0008813">
    <property type="term" value="F:chorismate lyase activity"/>
    <property type="evidence" value="ECO:0007669"/>
    <property type="project" value="UniProtKB-EC"/>
</dbReference>
<dbReference type="Proteomes" id="UP000838672">
    <property type="component" value="Unassembled WGS sequence"/>
</dbReference>
<evidence type="ECO:0000256" key="4">
    <source>
        <dbReference type="HAMAP-Rule" id="MF_01632"/>
    </source>
</evidence>
<dbReference type="PANTHER" id="PTHR38683:SF1">
    <property type="entry name" value="CHORISMATE PYRUVATE-LYASE"/>
    <property type="match status" value="1"/>
</dbReference>
<dbReference type="InterPro" id="IPR007440">
    <property type="entry name" value="Chorismate--pyruvate_lyase"/>
</dbReference>
<dbReference type="SUPFAM" id="SSF64288">
    <property type="entry name" value="Chorismate lyase-like"/>
    <property type="match status" value="1"/>
</dbReference>
<dbReference type="PANTHER" id="PTHR38683">
    <property type="entry name" value="CHORISMATE PYRUVATE-LYASE"/>
    <property type="match status" value="1"/>
</dbReference>
<keyword evidence="2 4" id="KW-0831">Ubiquinone biosynthesis</keyword>
<dbReference type="InterPro" id="IPR028978">
    <property type="entry name" value="Chorismate_lyase_/UTRA_dom_sf"/>
</dbReference>
<comment type="caution">
    <text evidence="4">Lacks conserved residue(s) required for the propagation of feature annotation.</text>
</comment>
<comment type="function">
    <text evidence="4">Removes the pyruvyl group from chorismate, with concomitant aromatization of the ring, to provide 4-hydroxybenzoate (4HB) for the ubiquinone pathway.</text>
</comment>
<keyword evidence="3 4" id="KW-0456">Lyase</keyword>
<feature type="binding site" evidence="4">
    <location>
        <position position="147"/>
    </location>
    <ligand>
        <name>substrate</name>
    </ligand>
</feature>
<sequence>MALLQWRKCFKKVAKLDWLKRYRFDTRMPCSVEQYRAQLAQARWLSAKQATSMPSPLSDWLWSVDSLSQRLSQHCDQFSVELIQQRELSAGELTENERELLGDSPCIERQVLLLGDGQPWVFAQSLLPLSTLTGEEQDLAILGNQALGFRVFRHPLARRDAIQVASLSQGLWARRSRLWIADKPLLVHDLFLPQAPLY</sequence>
<proteinExistence type="inferred from homology"/>
<accession>A0ABN8DMG7</accession>
<keyword evidence="1 4" id="KW-0963">Cytoplasm</keyword>
<feature type="binding site" evidence="4">
    <location>
        <position position="109"/>
    </location>
    <ligand>
        <name>substrate</name>
    </ligand>
</feature>
<evidence type="ECO:0000256" key="3">
    <source>
        <dbReference type="ARBA" id="ARBA00023239"/>
    </source>
</evidence>
<gene>
    <name evidence="4 5" type="primary">ubiC</name>
    <name evidence="5" type="ORF">VST7929_00112</name>
</gene>
<dbReference type="EC" id="4.1.3.40" evidence="4"/>
<evidence type="ECO:0000313" key="6">
    <source>
        <dbReference type="Proteomes" id="UP000838672"/>
    </source>
</evidence>
<protein>
    <recommendedName>
        <fullName evidence="4">Probable chorismate pyruvate-lyase</fullName>
        <shortName evidence="4">CL</shortName>
        <shortName evidence="4">CPL</shortName>
        <ecNumber evidence="4">4.1.3.40</ecNumber>
    </recommendedName>
</protein>
<organism evidence="5 6">
    <name type="scientific">Vibrio stylophorae</name>
    <dbReference type="NCBI Taxonomy" id="659351"/>
    <lineage>
        <taxon>Bacteria</taxon>
        <taxon>Pseudomonadati</taxon>
        <taxon>Pseudomonadota</taxon>
        <taxon>Gammaproteobacteria</taxon>
        <taxon>Vibrionales</taxon>
        <taxon>Vibrionaceae</taxon>
        <taxon>Vibrio</taxon>
    </lineage>
</organism>
<evidence type="ECO:0000256" key="1">
    <source>
        <dbReference type="ARBA" id="ARBA00022490"/>
    </source>
</evidence>
<reference evidence="5" key="1">
    <citation type="submission" date="2021-11" db="EMBL/GenBank/DDBJ databases">
        <authorList>
            <person name="Rodrigo-Torres L."/>
            <person name="Arahal R. D."/>
            <person name="Lucena T."/>
        </authorList>
    </citation>
    <scope>NUCLEOTIDE SEQUENCE</scope>
    <source>
        <strain evidence="5">CECT 7929</strain>
    </source>
</reference>
<dbReference type="EMBL" id="CAKLDI010000001">
    <property type="protein sequence ID" value="CAH0532296.1"/>
    <property type="molecule type" value="Genomic_DNA"/>
</dbReference>
<dbReference type="Pfam" id="PF04345">
    <property type="entry name" value="Chor_lyase"/>
    <property type="match status" value="1"/>
</dbReference>
<comment type="subcellular location">
    <subcellularLocation>
        <location evidence="4">Cytoplasm</location>
    </subcellularLocation>
</comment>
<comment type="pathway">
    <text evidence="4">Cofactor biosynthesis; ubiquinone biosynthesis.</text>
</comment>
<dbReference type="HAMAP" id="MF_01632">
    <property type="entry name" value="UbiC"/>
    <property type="match status" value="1"/>
</dbReference>